<feature type="binding site" evidence="6">
    <location>
        <position position="10"/>
    </location>
    <ligand>
        <name>FMN</name>
        <dbReference type="ChEBI" id="CHEBI:58210"/>
    </ligand>
</feature>
<comment type="catalytic activity">
    <reaction evidence="6">
        <text>2 a quinone + NADH + H(+) = 2 a 1,4-benzosemiquinone + NAD(+)</text>
        <dbReference type="Rhea" id="RHEA:65952"/>
        <dbReference type="ChEBI" id="CHEBI:15378"/>
        <dbReference type="ChEBI" id="CHEBI:57540"/>
        <dbReference type="ChEBI" id="CHEBI:57945"/>
        <dbReference type="ChEBI" id="CHEBI:132124"/>
        <dbReference type="ChEBI" id="CHEBI:134225"/>
    </reaction>
</comment>
<dbReference type="EMBL" id="CP120576">
    <property type="protein sequence ID" value="WEY83493.1"/>
    <property type="molecule type" value="Genomic_DNA"/>
</dbReference>
<dbReference type="Gene3D" id="3.40.50.360">
    <property type="match status" value="1"/>
</dbReference>
<dbReference type="GO" id="GO:0009055">
    <property type="term" value="F:electron transfer activity"/>
    <property type="evidence" value="ECO:0007669"/>
    <property type="project" value="UniProtKB-UniRule"/>
</dbReference>
<proteinExistence type="inferred from homology"/>
<dbReference type="SMR" id="A0A063XCE7"/>
<protein>
    <recommendedName>
        <fullName evidence="6">FMN dependent NADH:quinone oxidoreductase</fullName>
        <ecNumber evidence="6">1.6.5.-</ecNumber>
    </recommendedName>
    <alternativeName>
        <fullName evidence="6">Azo-dye reductase</fullName>
    </alternativeName>
    <alternativeName>
        <fullName evidence="6">FMN-dependent NADH-azo compound oxidoreductase</fullName>
    </alternativeName>
    <alternativeName>
        <fullName evidence="6">FMN-dependent NADH-azoreductase</fullName>
        <ecNumber evidence="6">1.7.1.17</ecNumber>
    </alternativeName>
</protein>
<dbReference type="PATRIC" id="fig|1423.134.peg.103"/>
<accession>A0A063XCE7</accession>
<dbReference type="GO" id="GO:0016652">
    <property type="term" value="F:oxidoreductase activity, acting on NAD(P)H as acceptor"/>
    <property type="evidence" value="ECO:0007669"/>
    <property type="project" value="UniProtKB-UniRule"/>
</dbReference>
<evidence type="ECO:0000256" key="2">
    <source>
        <dbReference type="ARBA" id="ARBA00022643"/>
    </source>
</evidence>
<dbReference type="EMBL" id="CP125292">
    <property type="protein sequence ID" value="WHM21687.1"/>
    <property type="molecule type" value="Genomic_DNA"/>
</dbReference>
<dbReference type="InterPro" id="IPR050104">
    <property type="entry name" value="FMN-dep_NADH:Q_OxRdtase_AzoR1"/>
</dbReference>
<sequence>MSTVLFVKSSDRTAEEGVSTKLYEAFLAAYKENNPNDEVVELDLHKENLPYLGRDMINGTFKAGQGMEMTEDEKKQAAIADKYLNQFVKADKVVFAFPLWNFTVPAVLHTYVDYLSRAGVTFKYTQEGPVGLMGGKKVALLNARGGVYSEGPMAALEMSLNFMKTVLGFWGVQDLHTVVIEGHNAAPDQAQEIVEKGLQEAKDLAAKF</sequence>
<dbReference type="SUPFAM" id="SSF52218">
    <property type="entry name" value="Flavoproteins"/>
    <property type="match status" value="1"/>
</dbReference>
<dbReference type="HAMAP" id="MF_01216">
    <property type="entry name" value="Azoreductase_type1"/>
    <property type="match status" value="1"/>
</dbReference>
<dbReference type="EMBL" id="JXBC01000003">
    <property type="protein sequence ID" value="KIU11215.1"/>
    <property type="molecule type" value="Genomic_DNA"/>
</dbReference>
<evidence type="ECO:0000256" key="5">
    <source>
        <dbReference type="ARBA" id="ARBA00048542"/>
    </source>
</evidence>
<dbReference type="EMBL" id="JAGFPW010000014">
    <property type="protein sequence ID" value="MBO3795628.1"/>
    <property type="molecule type" value="Genomic_DNA"/>
</dbReference>
<dbReference type="PANTHER" id="PTHR43741">
    <property type="entry name" value="FMN-DEPENDENT NADH-AZOREDUCTASE 1"/>
    <property type="match status" value="1"/>
</dbReference>
<comment type="catalytic activity">
    <reaction evidence="5">
        <text>N,N-dimethyl-1,4-phenylenediamine + anthranilate + 2 NAD(+) = 2-(4-dimethylaminophenyl)diazenylbenzoate + 2 NADH + 2 H(+)</text>
        <dbReference type="Rhea" id="RHEA:55872"/>
        <dbReference type="ChEBI" id="CHEBI:15378"/>
        <dbReference type="ChEBI" id="CHEBI:15783"/>
        <dbReference type="ChEBI" id="CHEBI:16567"/>
        <dbReference type="ChEBI" id="CHEBI:57540"/>
        <dbReference type="ChEBI" id="CHEBI:57945"/>
        <dbReference type="ChEBI" id="CHEBI:71579"/>
        <dbReference type="EC" id="1.7.1.17"/>
    </reaction>
    <physiologicalReaction direction="right-to-left" evidence="5">
        <dbReference type="Rhea" id="RHEA:55874"/>
    </physiologicalReaction>
</comment>
<keyword evidence="2 6" id="KW-0288">FMN</keyword>
<evidence type="ECO:0000313" key="10">
    <source>
        <dbReference type="EMBL" id="WEY83493.1"/>
    </source>
</evidence>
<evidence type="ECO:0000256" key="3">
    <source>
        <dbReference type="ARBA" id="ARBA00023002"/>
    </source>
</evidence>
<comment type="function">
    <text evidence="6">Quinone reductase that provides resistance to thiol-specific stress caused by electrophilic quinones.</text>
</comment>
<dbReference type="InterPro" id="IPR029039">
    <property type="entry name" value="Flavoprotein-like_sf"/>
</dbReference>
<comment type="subunit">
    <text evidence="6">Homodimer.</text>
</comment>
<keyword evidence="3 6" id="KW-0560">Oxidoreductase</keyword>
<reference evidence="8 12" key="1">
    <citation type="submission" date="2014-12" db="EMBL/GenBank/DDBJ databases">
        <title>Comparative genome analysis of Bacillus coagulans HM-08, Clostridium butyricum HM-68, Bacillus subtilis HM-66 and Bacillus licheniformis BL-09.</title>
        <authorList>
            <person name="Zhang H."/>
        </authorList>
    </citation>
    <scope>NUCLEOTIDE SEQUENCE [LARGE SCALE GENOMIC DNA]</scope>
    <source>
        <strain evidence="8 12">HM-66</strain>
    </source>
</reference>
<dbReference type="InterPro" id="IPR023048">
    <property type="entry name" value="NADH:quinone_OxRdtase_FMN_depd"/>
</dbReference>
<dbReference type="EC" id="1.6.5.-" evidence="6"/>
<dbReference type="Proteomes" id="UP000032247">
    <property type="component" value="Unassembled WGS sequence"/>
</dbReference>
<evidence type="ECO:0000256" key="1">
    <source>
        <dbReference type="ARBA" id="ARBA00022630"/>
    </source>
</evidence>
<evidence type="ECO:0000256" key="4">
    <source>
        <dbReference type="ARBA" id="ARBA00023027"/>
    </source>
</evidence>
<dbReference type="GO" id="GO:0016655">
    <property type="term" value="F:oxidoreductase activity, acting on NAD(P)H, quinone or similar compound as acceptor"/>
    <property type="evidence" value="ECO:0007669"/>
    <property type="project" value="InterPro"/>
</dbReference>
<evidence type="ECO:0000313" key="12">
    <source>
        <dbReference type="Proteomes" id="UP000032247"/>
    </source>
</evidence>
<feature type="domain" description="Flavodoxin-like fold" evidence="7">
    <location>
        <begin position="3"/>
        <end position="203"/>
    </location>
</feature>
<evidence type="ECO:0000313" key="8">
    <source>
        <dbReference type="EMBL" id="KIU11215.1"/>
    </source>
</evidence>
<keyword evidence="1 6" id="KW-0285">Flavoprotein</keyword>
<dbReference type="InterPro" id="IPR003680">
    <property type="entry name" value="Flavodoxin_fold"/>
</dbReference>
<dbReference type="Proteomes" id="UP001214898">
    <property type="component" value="Chromosome"/>
</dbReference>
<reference evidence="11" key="4">
    <citation type="submission" date="2023-05" db="EMBL/GenBank/DDBJ databases">
        <title>Complete genome sequence of Bacillus subtilis SRCM117797 isolated from Soybean paste.</title>
        <authorList>
            <person name="Abraha H.B."/>
            <person name="Kim K.-P."/>
            <person name="Ryu M.-S."/>
            <person name="Jeong D.-Y."/>
        </authorList>
    </citation>
    <scope>NUCLEOTIDE SEQUENCE</scope>
    <source>
        <strain evidence="11">SRCM117797</strain>
    </source>
</reference>
<evidence type="ECO:0000259" key="7">
    <source>
        <dbReference type="Pfam" id="PF02525"/>
    </source>
</evidence>
<dbReference type="Proteomes" id="UP001229422">
    <property type="component" value="Chromosome"/>
</dbReference>
<dbReference type="NCBIfam" id="NF010075">
    <property type="entry name" value="PRK13556.1"/>
    <property type="match status" value="1"/>
</dbReference>
<dbReference type="OMA" id="EMSLNYM"/>
<name>A0A063XCE7_BACIU</name>
<dbReference type="Proteomes" id="UP000665181">
    <property type="component" value="Unassembled WGS sequence"/>
</dbReference>
<dbReference type="PANTHER" id="PTHR43741:SF4">
    <property type="entry name" value="FMN-DEPENDENT NADH:QUINONE OXIDOREDUCTASE"/>
    <property type="match status" value="1"/>
</dbReference>
<keyword evidence="4 6" id="KW-0520">NAD</keyword>
<evidence type="ECO:0000313" key="11">
    <source>
        <dbReference type="EMBL" id="WHM21687.1"/>
    </source>
</evidence>
<reference evidence="9" key="2">
    <citation type="submission" date="2021-03" db="EMBL/GenBank/DDBJ databases">
        <title>Isolation of Bacillus subtilis from fermented food sample.</title>
        <authorList>
            <person name="Lakshmanan V."/>
            <person name="Athira K."/>
            <person name="Rajagopal K."/>
        </authorList>
    </citation>
    <scope>NUCLEOTIDE SEQUENCE</scope>
    <source>
        <strain evidence="9">S1</strain>
    </source>
</reference>
<organism evidence="8 12">
    <name type="scientific">Bacillus subtilis</name>
    <dbReference type="NCBI Taxonomy" id="1423"/>
    <lineage>
        <taxon>Bacteria</taxon>
        <taxon>Bacillati</taxon>
        <taxon>Bacillota</taxon>
        <taxon>Bacilli</taxon>
        <taxon>Bacillales</taxon>
        <taxon>Bacillaceae</taxon>
        <taxon>Bacillus</taxon>
    </lineage>
</organism>
<dbReference type="GO" id="GO:0010181">
    <property type="term" value="F:FMN binding"/>
    <property type="evidence" value="ECO:0007669"/>
    <property type="project" value="UniProtKB-UniRule"/>
</dbReference>
<dbReference type="STRING" id="483913.AN935_10215"/>
<reference evidence="10" key="3">
    <citation type="submission" date="2023-03" db="EMBL/GenBank/DDBJ databases">
        <title>Complete genome sequences of 52 Bacillus and Priestia strains isolated from West-African fermentations and 26 reference strains from the DSMZ collection.</title>
        <authorList>
            <person name="Wiedenbein E.S."/>
            <person name="Canoy T.S."/>
            <person name="Hui Y."/>
            <person name="Parkouda C."/>
            <person name="Dawende C."/>
            <person name="Ametefe E."/>
            <person name="Jespersen L."/>
            <person name="Nielsen D.S."/>
        </authorList>
    </citation>
    <scope>NUCLEOTIDE SEQUENCE</scope>
    <source>
        <strain evidence="10">PRO56</strain>
    </source>
</reference>
<dbReference type="EC" id="1.7.1.17" evidence="6"/>
<dbReference type="RefSeq" id="WP_003231260.1">
    <property type="nucleotide sequence ID" value="NZ_AP024621.1"/>
</dbReference>
<comment type="similarity">
    <text evidence="6">Belongs to the azoreductase type 1 family.</text>
</comment>
<gene>
    <name evidence="9" type="primary">azoJ</name>
    <name evidence="6" type="synonym">azoR</name>
    <name evidence="9" type="synonym">yocJ</name>
    <name evidence="9" type="ORF">J5227_15265</name>
    <name evidence="10" type="ORF">P5633_13830</name>
    <name evidence="11" type="ORF">QL281_00875</name>
    <name evidence="8" type="ORF">SC09_Contig24orf00112</name>
</gene>
<evidence type="ECO:0000256" key="6">
    <source>
        <dbReference type="HAMAP-Rule" id="MF_01216"/>
    </source>
</evidence>
<dbReference type="AlphaFoldDB" id="A0A063XCE7"/>
<dbReference type="Pfam" id="PF02525">
    <property type="entry name" value="Flavodoxin_2"/>
    <property type="match status" value="1"/>
</dbReference>
<comment type="caution">
    <text evidence="6">Lacks conserved residue(s) required for the propagation of feature annotation.</text>
</comment>
<comment type="cofactor">
    <cofactor evidence="6">
        <name>FMN</name>
        <dbReference type="ChEBI" id="CHEBI:58210"/>
    </cofactor>
    <text evidence="6">Binds 1 FMN per subunit.</text>
</comment>
<evidence type="ECO:0000313" key="9">
    <source>
        <dbReference type="EMBL" id="MBO3795628.1"/>
    </source>
</evidence>
<comment type="function">
    <text evidence="6">Also exhibits azoreductase activity. Catalyzes the reductive cleavage of the azo bond in aromatic azo compounds to the corresponding amines.</text>
</comment>